<dbReference type="EMBL" id="QICB01000002">
    <property type="protein sequence ID" value="RNL20807.1"/>
    <property type="molecule type" value="Genomic_DNA"/>
</dbReference>
<evidence type="ECO:0000313" key="2">
    <source>
        <dbReference type="Proteomes" id="UP000267368"/>
    </source>
</evidence>
<keyword evidence="2" id="KW-1185">Reference proteome</keyword>
<evidence type="ECO:0000313" key="1">
    <source>
        <dbReference type="EMBL" id="RNL20807.1"/>
    </source>
</evidence>
<dbReference type="Proteomes" id="UP000267368">
    <property type="component" value="Unassembled WGS sequence"/>
</dbReference>
<dbReference type="RefSeq" id="WP_123197906.1">
    <property type="nucleotide sequence ID" value="NZ_QICB01000002.1"/>
</dbReference>
<organism evidence="1 2">
    <name type="scientific">Slackia faecicanis</name>
    <dbReference type="NCBI Taxonomy" id="255723"/>
    <lineage>
        <taxon>Bacteria</taxon>
        <taxon>Bacillati</taxon>
        <taxon>Actinomycetota</taxon>
        <taxon>Coriobacteriia</taxon>
        <taxon>Eggerthellales</taxon>
        <taxon>Eggerthellaceae</taxon>
        <taxon>Slackia</taxon>
    </lineage>
</organism>
<name>A0A3N0AI05_9ACTN</name>
<gene>
    <name evidence="1" type="ORF">DMP07_04310</name>
</gene>
<proteinExistence type="predicted"/>
<comment type="caution">
    <text evidence="1">The sequence shown here is derived from an EMBL/GenBank/DDBJ whole genome shotgun (WGS) entry which is preliminary data.</text>
</comment>
<accession>A0A3N0AI05</accession>
<protein>
    <recommendedName>
        <fullName evidence="3">HK97 gp10 family phage protein</fullName>
    </recommendedName>
</protein>
<dbReference type="OrthoDB" id="1850874at2"/>
<reference evidence="2" key="1">
    <citation type="submission" date="2018-05" db="EMBL/GenBank/DDBJ databases">
        <title>Genome Sequencing of selected type strains of the family Eggerthellaceae.</title>
        <authorList>
            <person name="Danylec N."/>
            <person name="Stoll D.A."/>
            <person name="Doetsch A."/>
            <person name="Huch M."/>
        </authorList>
    </citation>
    <scope>NUCLEOTIDE SEQUENCE [LARGE SCALE GENOMIC DNA]</scope>
    <source>
        <strain evidence="2">DSM 17537</strain>
    </source>
</reference>
<dbReference type="AlphaFoldDB" id="A0A3N0AI05"/>
<sequence length="117" mass="12917">MGLEVHGVAELSAALRRLSSVRFDAVCEKNIAQVYERGKSEGGTPVDTGDLKKSLAMVPAGEDSEAGYSMEYAPHVEYGHRTRGGGYVQGQRFLDANVRKQRRIFKKDLVAQIERFG</sequence>
<evidence type="ECO:0008006" key="3">
    <source>
        <dbReference type="Google" id="ProtNLM"/>
    </source>
</evidence>